<sequence length="119" mass="12588">MSRLDTAFRAILGWFLAAPLAFALVALVTPPDPFTQLVYGVPLAFGCGLLGAYAAVRAEVAPRRLASALVAFYLASFAALVAIQTVANATVGWVEGPFDDVASLAVGLLVAYWVGFRRR</sequence>
<feature type="transmembrane region" description="Helical" evidence="1">
    <location>
        <begin position="34"/>
        <end position="56"/>
    </location>
</feature>
<name>A0A830F7C6_9EURY</name>
<feature type="transmembrane region" description="Helical" evidence="1">
    <location>
        <begin position="101"/>
        <end position="116"/>
    </location>
</feature>
<accession>A0A830F7C6</accession>
<keyword evidence="3" id="KW-1185">Reference proteome</keyword>
<keyword evidence="1" id="KW-1133">Transmembrane helix</keyword>
<feature type="transmembrane region" description="Helical" evidence="1">
    <location>
        <begin position="68"/>
        <end position="89"/>
    </location>
</feature>
<evidence type="ECO:0000313" key="2">
    <source>
        <dbReference type="EMBL" id="GGL27154.1"/>
    </source>
</evidence>
<keyword evidence="1" id="KW-0812">Transmembrane</keyword>
<protein>
    <submittedName>
        <fullName evidence="2">Uncharacterized protein</fullName>
    </submittedName>
</protein>
<evidence type="ECO:0000256" key="1">
    <source>
        <dbReference type="SAM" id="Phobius"/>
    </source>
</evidence>
<evidence type="ECO:0000313" key="3">
    <source>
        <dbReference type="Proteomes" id="UP000628840"/>
    </source>
</evidence>
<dbReference type="RefSeq" id="WP_188879450.1">
    <property type="nucleotide sequence ID" value="NZ_BMPF01000001.1"/>
</dbReference>
<gene>
    <name evidence="2" type="ORF">GCM10009037_08430</name>
</gene>
<keyword evidence="1" id="KW-0472">Membrane</keyword>
<feature type="transmembrane region" description="Helical" evidence="1">
    <location>
        <begin position="7"/>
        <end position="28"/>
    </location>
</feature>
<dbReference type="OrthoDB" id="374338at2157"/>
<dbReference type="EMBL" id="BMPF01000001">
    <property type="protein sequence ID" value="GGL27154.1"/>
    <property type="molecule type" value="Genomic_DNA"/>
</dbReference>
<reference evidence="2 3" key="1">
    <citation type="journal article" date="2019" name="Int. J. Syst. Evol. Microbiol.">
        <title>The Global Catalogue of Microorganisms (GCM) 10K type strain sequencing project: providing services to taxonomists for standard genome sequencing and annotation.</title>
        <authorList>
            <consortium name="The Broad Institute Genomics Platform"/>
            <consortium name="The Broad Institute Genome Sequencing Center for Infectious Disease"/>
            <person name="Wu L."/>
            <person name="Ma J."/>
        </authorList>
    </citation>
    <scope>NUCLEOTIDE SEQUENCE [LARGE SCALE GENOMIC DNA]</scope>
    <source>
        <strain evidence="2 3">JCM 19585</strain>
    </source>
</reference>
<dbReference type="AlphaFoldDB" id="A0A830F7C6"/>
<comment type="caution">
    <text evidence="2">The sequence shown here is derived from an EMBL/GenBank/DDBJ whole genome shotgun (WGS) entry which is preliminary data.</text>
</comment>
<dbReference type="Proteomes" id="UP000628840">
    <property type="component" value="Unassembled WGS sequence"/>
</dbReference>
<organism evidence="2 3">
    <name type="scientific">Halarchaeum grantii</name>
    <dbReference type="NCBI Taxonomy" id="1193105"/>
    <lineage>
        <taxon>Archaea</taxon>
        <taxon>Methanobacteriati</taxon>
        <taxon>Methanobacteriota</taxon>
        <taxon>Stenosarchaea group</taxon>
        <taxon>Halobacteria</taxon>
        <taxon>Halobacteriales</taxon>
        <taxon>Halobacteriaceae</taxon>
    </lineage>
</organism>
<proteinExistence type="predicted"/>